<keyword evidence="2" id="KW-1133">Transmembrane helix</keyword>
<dbReference type="SUPFAM" id="SSF143555">
    <property type="entry name" value="FwdE-like"/>
    <property type="match status" value="2"/>
</dbReference>
<gene>
    <name evidence="4" type="ORF">MBORA_01490</name>
</gene>
<dbReference type="EMBL" id="LWMU01000033">
    <property type="protein sequence ID" value="KZX14071.1"/>
    <property type="molecule type" value="Genomic_DNA"/>
</dbReference>
<reference evidence="5" key="1">
    <citation type="journal article" date="2016" name="Genome Announc.">
        <title>Draft Genome Sequences of Methanobrevibacter curvatus DSM11111, Methanobrevibacter cuticularis DSM11139, Methanobrevibacter filiformis DSM11501, and Methanobrevibacter oralis DSM7256.</title>
        <authorList>
            <person name="Poehlein A."/>
            <person name="Seedorf H."/>
        </authorList>
    </citation>
    <scope>NUCLEOTIDE SEQUENCE [LARGE SCALE GENOMIC DNA]</scope>
    <source>
        <strain evidence="5">DSM 7256 / JCM 30027 / ZR</strain>
    </source>
</reference>
<protein>
    <submittedName>
        <fullName evidence="4">FmdE, molybdenum formylmethanofuran dehydrogenase operon</fullName>
    </submittedName>
</protein>
<feature type="compositionally biased region" description="Polar residues" evidence="1">
    <location>
        <begin position="767"/>
        <end position="794"/>
    </location>
</feature>
<comment type="caution">
    <text evidence="4">The sequence shown here is derived from an EMBL/GenBank/DDBJ whole genome shotgun (WGS) entry which is preliminary data.</text>
</comment>
<feature type="compositionally biased region" description="Polar residues" evidence="1">
    <location>
        <begin position="818"/>
        <end position="828"/>
    </location>
</feature>
<evidence type="ECO:0000259" key="3">
    <source>
        <dbReference type="Pfam" id="PF02663"/>
    </source>
</evidence>
<dbReference type="Pfam" id="PF02663">
    <property type="entry name" value="FmdE"/>
    <property type="match status" value="2"/>
</dbReference>
<feature type="transmembrane region" description="Helical" evidence="2">
    <location>
        <begin position="864"/>
        <end position="883"/>
    </location>
</feature>
<evidence type="ECO:0000256" key="1">
    <source>
        <dbReference type="SAM" id="MobiDB-lite"/>
    </source>
</evidence>
<keyword evidence="2" id="KW-0472">Membrane</keyword>
<dbReference type="RefSeq" id="WP_063720092.1">
    <property type="nucleotide sequence ID" value="NZ_LT985088.1"/>
</dbReference>
<organism evidence="4 5">
    <name type="scientific">Methanobrevibacter oralis</name>
    <dbReference type="NCBI Taxonomy" id="66851"/>
    <lineage>
        <taxon>Archaea</taxon>
        <taxon>Methanobacteriati</taxon>
        <taxon>Methanobacteriota</taxon>
        <taxon>Methanomada group</taxon>
        <taxon>Methanobacteria</taxon>
        <taxon>Methanobacteriales</taxon>
        <taxon>Methanobacteriaceae</taxon>
        <taxon>Methanobrevibacter</taxon>
    </lineage>
</organism>
<feature type="domain" description="Formylmethanofuran dehydrogenase subunit E" evidence="3">
    <location>
        <begin position="597"/>
        <end position="659"/>
    </location>
</feature>
<name>A0A166C2T5_METOA</name>
<dbReference type="STRING" id="66851.MBORA_01490"/>
<dbReference type="Gene3D" id="3.30.1330.130">
    <property type="match status" value="1"/>
</dbReference>
<evidence type="ECO:0000313" key="5">
    <source>
        <dbReference type="Proteomes" id="UP000077428"/>
    </source>
</evidence>
<accession>A0A166C2T5</accession>
<proteinExistence type="predicted"/>
<keyword evidence="2" id="KW-0812">Transmembrane</keyword>
<dbReference type="PATRIC" id="fig|66851.6.peg.190"/>
<feature type="compositionally biased region" description="Low complexity" evidence="1">
    <location>
        <begin position="795"/>
        <end position="817"/>
    </location>
</feature>
<dbReference type="InterPro" id="IPR003814">
    <property type="entry name" value="FmdEsu_dom"/>
</dbReference>
<dbReference type="OrthoDB" id="31120at2157"/>
<feature type="domain" description="Formylmethanofuran dehydrogenase subunit E" evidence="3">
    <location>
        <begin position="262"/>
        <end position="399"/>
    </location>
</feature>
<dbReference type="AlphaFoldDB" id="A0A166C2T5"/>
<sequence>MNKKAVFIISVLIIFTFINAVSAENSTNINLEINYEYNDEINPEILISNNNNNISYKKEIVQPNNYKININNSHVGEKYSISVSAWGYITQIQNVTINPQLTANIIFNLKATDIYKIGYDVTKSADNLLHFSSADDVLVITTAGMTRINDITTENALDGIYNAADGYITYGKGNLLTLSAIRTDPTNFAFFVKNGNSLTMAFYKNGSTTPIYSGIGGIGLNTNKWKQLRELLGSDEAYAYVSIANAWNAGLYPDILTLASYHGHVCTGLISGQAMVNTLMKYYPPRGETGAQPLENTAYYVLGVPGGSDDDAFAWTMDVTPGKMAYIGIDSMKNKNMNGFIRWNTSSNSGILVIMSYDETKIKKTFKNLYPNINPDNSVTEDLKYQNWLVTTLMNNPESLVTIEAAYKDLTAEQKNELIGNQLWAAQNKTARGLDLEYINSLNLPNAGTEIENINYTHLSQSQLKQIGINASLKAIDYFKSINVTIEKDMSNFYVLTGAGFVRINDTATSMVFDGIEEVLGARLSRANLLPVHTALWKDLIIEFYWLNTSDIYKSITYSLKYNSTSGQLHECLQQYNIQDRALRYDPPYDALIGWLFHNHVCTGSSPGMLIADKIFDELPLSENESYVLVSTYTYCKDDMLSRLLAVSPGMGNYYNLAYSNEDVNAGKLWTADSNIIIKWNSKTNTGTATIIRFGYPILKDGADEYAEWMRFVKGDYTSSNVISRPTLSFEVTKPITKADYDRIISGKSDKNGVNVLNYIRSLPDTLPNNNDGKTNGTYVNSNNQPKTNIQHGNSNKTRLSSNGSSSSKNNHNSLQSGTNPNIGISTNPIASNDGFAVGGDGSNDGKSYEVSKSINKKEDSNNIIPVIIFMIILGIIVGYGFIRSRSES</sequence>
<feature type="region of interest" description="Disordered" evidence="1">
    <location>
        <begin position="763"/>
        <end position="828"/>
    </location>
</feature>
<keyword evidence="5" id="KW-1185">Reference proteome</keyword>
<evidence type="ECO:0000313" key="4">
    <source>
        <dbReference type="EMBL" id="KZX14071.1"/>
    </source>
</evidence>
<evidence type="ECO:0000256" key="2">
    <source>
        <dbReference type="SAM" id="Phobius"/>
    </source>
</evidence>
<dbReference type="Proteomes" id="UP000077428">
    <property type="component" value="Unassembled WGS sequence"/>
</dbReference>